<protein>
    <recommendedName>
        <fullName evidence="4">Cytochrome oxidase assembly protein</fullName>
    </recommendedName>
</protein>
<feature type="transmembrane region" description="Helical" evidence="1">
    <location>
        <begin position="79"/>
        <end position="97"/>
    </location>
</feature>
<evidence type="ECO:0000313" key="2">
    <source>
        <dbReference type="EMBL" id="QOY85046.1"/>
    </source>
</evidence>
<organism evidence="2 3">
    <name type="scientific">Paludibaculum fermentans</name>
    <dbReference type="NCBI Taxonomy" id="1473598"/>
    <lineage>
        <taxon>Bacteria</taxon>
        <taxon>Pseudomonadati</taxon>
        <taxon>Acidobacteriota</taxon>
        <taxon>Terriglobia</taxon>
        <taxon>Bryobacterales</taxon>
        <taxon>Bryobacteraceae</taxon>
        <taxon>Paludibaculum</taxon>
    </lineage>
</organism>
<keyword evidence="1" id="KW-0472">Membrane</keyword>
<dbReference type="EMBL" id="CP063849">
    <property type="protein sequence ID" value="QOY85046.1"/>
    <property type="molecule type" value="Genomic_DNA"/>
</dbReference>
<reference evidence="2 3" key="1">
    <citation type="submission" date="2020-10" db="EMBL/GenBank/DDBJ databases">
        <title>Complete genome sequence of Paludibaculum fermentans P105T, a facultatively anaerobic acidobacterium capable of dissimilatory Fe(III) reduction.</title>
        <authorList>
            <person name="Dedysh S.N."/>
            <person name="Beletsky A.V."/>
            <person name="Kulichevskaya I.S."/>
            <person name="Mardanov A.V."/>
            <person name="Ravin N.V."/>
        </authorList>
    </citation>
    <scope>NUCLEOTIDE SEQUENCE [LARGE SCALE GENOMIC DNA]</scope>
    <source>
        <strain evidence="2 3">P105</strain>
    </source>
</reference>
<feature type="transmembrane region" description="Helical" evidence="1">
    <location>
        <begin position="109"/>
        <end position="127"/>
    </location>
</feature>
<dbReference type="Proteomes" id="UP000593892">
    <property type="component" value="Chromosome"/>
</dbReference>
<proteinExistence type="predicted"/>
<dbReference type="RefSeq" id="WP_194446716.1">
    <property type="nucleotide sequence ID" value="NZ_CP063849.1"/>
</dbReference>
<feature type="transmembrane region" description="Helical" evidence="1">
    <location>
        <begin position="139"/>
        <end position="162"/>
    </location>
</feature>
<keyword evidence="1" id="KW-1133">Transmembrane helix</keyword>
<feature type="transmembrane region" description="Helical" evidence="1">
    <location>
        <begin position="168"/>
        <end position="191"/>
    </location>
</feature>
<evidence type="ECO:0000313" key="3">
    <source>
        <dbReference type="Proteomes" id="UP000593892"/>
    </source>
</evidence>
<keyword evidence="3" id="KW-1185">Reference proteome</keyword>
<evidence type="ECO:0000256" key="1">
    <source>
        <dbReference type="SAM" id="Phobius"/>
    </source>
</evidence>
<feature type="transmembrane region" description="Helical" evidence="1">
    <location>
        <begin position="40"/>
        <end position="58"/>
    </location>
</feature>
<accession>A0A7S7NK03</accession>
<evidence type="ECO:0008006" key="4">
    <source>
        <dbReference type="Google" id="ProtNLM"/>
    </source>
</evidence>
<sequence>MSGSWLHRILVLLSACALAAIVYGVPPVGSLAAPEVEAVTAWLAHMLFAGLALAAWRTSPAASSTAVVPDSGWPSLRSMAVAAPAVVVLQVALGAAYRHKVMGAVPHVVWAFIAAIVVMMVAVSVMTHAQALAGMKRTCVWLLSLIGIQVVLGVAALVARMMGAEAGLAIRAALMTHAGTGALVLALTVVLSAQILRHVEQAPETGSSRHELASPGHHS</sequence>
<keyword evidence="1" id="KW-0812">Transmembrane</keyword>
<dbReference type="AlphaFoldDB" id="A0A7S7NK03"/>
<dbReference type="KEGG" id="pfer:IRI77_19550"/>
<name>A0A7S7NK03_PALFE</name>
<gene>
    <name evidence="2" type="ORF">IRI77_19550</name>
</gene>